<evidence type="ECO:0000313" key="2">
    <source>
        <dbReference type="Proteomes" id="UP000198867"/>
    </source>
</evidence>
<keyword evidence="2" id="KW-1185">Reference proteome</keyword>
<reference evidence="2" key="1">
    <citation type="submission" date="2016-10" db="EMBL/GenBank/DDBJ databases">
        <authorList>
            <person name="Varghese N."/>
            <person name="Submissions S."/>
        </authorList>
    </citation>
    <scope>NUCLEOTIDE SEQUENCE [LARGE SCALE GENOMIC DNA]</scope>
    <source>
        <strain evidence="2">CGMCC 1.11101</strain>
    </source>
</reference>
<dbReference type="EMBL" id="FOVM01000002">
    <property type="protein sequence ID" value="SFN49943.1"/>
    <property type="molecule type" value="Genomic_DNA"/>
</dbReference>
<organism evidence="1 2">
    <name type="scientific">Mycetocola miduiensis</name>
    <dbReference type="NCBI Taxonomy" id="995034"/>
    <lineage>
        <taxon>Bacteria</taxon>
        <taxon>Bacillati</taxon>
        <taxon>Actinomycetota</taxon>
        <taxon>Actinomycetes</taxon>
        <taxon>Micrococcales</taxon>
        <taxon>Microbacteriaceae</taxon>
        <taxon>Mycetocola</taxon>
    </lineage>
</organism>
<dbReference type="Proteomes" id="UP000198867">
    <property type="component" value="Unassembled WGS sequence"/>
</dbReference>
<protein>
    <submittedName>
        <fullName evidence="1">Uncharacterized protein</fullName>
    </submittedName>
</protein>
<sequence length="66" mass="7003">MLGLSGCTPVELSEPTVAYPFPGREDARMFAMAASAPVDLAPAPVRIDVAIDVRFTARPARVQTDS</sequence>
<gene>
    <name evidence="1" type="ORF">SAMN05216219_0833</name>
</gene>
<proteinExistence type="predicted"/>
<dbReference type="AlphaFoldDB" id="A0A1I4ZIP1"/>
<evidence type="ECO:0000313" key="1">
    <source>
        <dbReference type="EMBL" id="SFN49943.1"/>
    </source>
</evidence>
<name>A0A1I4ZIP1_9MICO</name>
<accession>A0A1I4ZIP1</accession>